<proteinExistence type="predicted"/>
<dbReference type="EMBL" id="BLQM01000031">
    <property type="protein sequence ID" value="GMH53180.1"/>
    <property type="molecule type" value="Genomic_DNA"/>
</dbReference>
<evidence type="ECO:0000313" key="2">
    <source>
        <dbReference type="Proteomes" id="UP001162640"/>
    </source>
</evidence>
<accession>A0A9W7DT02</accession>
<dbReference type="AlphaFoldDB" id="A0A9W7DT02"/>
<sequence length="166" mass="18537">MMEKKEKKGEKKAKKSKNVFSADSRKFSGVKVAALMDYVNNDLTVENGNEIPQILQNMEFQIGRIELIAAELSSIANVFDCVFEFDNADDSVTITSDFVSRTQTAKLRSVFTLPDEEYPFTPMQACFESVIGGINTVHLGQSLARNVDPGYGYLRRAFDTVSAFLK</sequence>
<evidence type="ECO:0000313" key="1">
    <source>
        <dbReference type="EMBL" id="GMH53180.1"/>
    </source>
</evidence>
<protein>
    <submittedName>
        <fullName evidence="1">Uncharacterized protein</fullName>
    </submittedName>
</protein>
<reference evidence="2" key="1">
    <citation type="journal article" date="2023" name="Commun. Biol.">
        <title>Genome analysis of Parmales, the sister group of diatoms, reveals the evolutionary specialization of diatoms from phago-mixotrophs to photoautotrophs.</title>
        <authorList>
            <person name="Ban H."/>
            <person name="Sato S."/>
            <person name="Yoshikawa S."/>
            <person name="Yamada K."/>
            <person name="Nakamura Y."/>
            <person name="Ichinomiya M."/>
            <person name="Sato N."/>
            <person name="Blanc-Mathieu R."/>
            <person name="Endo H."/>
            <person name="Kuwata A."/>
            <person name="Ogata H."/>
        </authorList>
    </citation>
    <scope>NUCLEOTIDE SEQUENCE [LARGE SCALE GENOMIC DNA]</scope>
</reference>
<dbReference type="Proteomes" id="UP001162640">
    <property type="component" value="Unassembled WGS sequence"/>
</dbReference>
<organism evidence="1 2">
    <name type="scientific">Triparma laevis f. inornata</name>
    <dbReference type="NCBI Taxonomy" id="1714386"/>
    <lineage>
        <taxon>Eukaryota</taxon>
        <taxon>Sar</taxon>
        <taxon>Stramenopiles</taxon>
        <taxon>Ochrophyta</taxon>
        <taxon>Bolidophyceae</taxon>
        <taxon>Parmales</taxon>
        <taxon>Triparmaceae</taxon>
        <taxon>Triparma</taxon>
    </lineage>
</organism>
<name>A0A9W7DT02_9STRA</name>
<gene>
    <name evidence="1" type="ORF">TL16_g01392</name>
</gene>
<comment type="caution">
    <text evidence="1">The sequence shown here is derived from an EMBL/GenBank/DDBJ whole genome shotgun (WGS) entry which is preliminary data.</text>
</comment>